<gene>
    <name evidence="2" type="ORF">VNO77_42537</name>
</gene>
<keyword evidence="3" id="KW-1185">Reference proteome</keyword>
<dbReference type="EMBL" id="JAYMYQ010000011">
    <property type="protein sequence ID" value="KAK7304652.1"/>
    <property type="molecule type" value="Genomic_DNA"/>
</dbReference>
<dbReference type="AlphaFoldDB" id="A0AAN9PP46"/>
<organism evidence="2 3">
    <name type="scientific">Canavalia gladiata</name>
    <name type="common">Sword bean</name>
    <name type="synonym">Dolichos gladiatus</name>
    <dbReference type="NCBI Taxonomy" id="3824"/>
    <lineage>
        <taxon>Eukaryota</taxon>
        <taxon>Viridiplantae</taxon>
        <taxon>Streptophyta</taxon>
        <taxon>Embryophyta</taxon>
        <taxon>Tracheophyta</taxon>
        <taxon>Spermatophyta</taxon>
        <taxon>Magnoliopsida</taxon>
        <taxon>eudicotyledons</taxon>
        <taxon>Gunneridae</taxon>
        <taxon>Pentapetalae</taxon>
        <taxon>rosids</taxon>
        <taxon>fabids</taxon>
        <taxon>Fabales</taxon>
        <taxon>Fabaceae</taxon>
        <taxon>Papilionoideae</taxon>
        <taxon>50 kb inversion clade</taxon>
        <taxon>NPAAA clade</taxon>
        <taxon>indigoferoid/millettioid clade</taxon>
        <taxon>Phaseoleae</taxon>
        <taxon>Canavalia</taxon>
    </lineage>
</organism>
<sequence>MNVNVVVWCLSQSASLIFDGCRSKVKTNQRRLLLEKDLNILHTNHSFLHFQLSISVSLLLIELCLHQRRSGIWSVYATKEPGSNTMPLTASSSSSASSS</sequence>
<evidence type="ECO:0000313" key="3">
    <source>
        <dbReference type="Proteomes" id="UP001367508"/>
    </source>
</evidence>
<reference evidence="2 3" key="1">
    <citation type="submission" date="2024-01" db="EMBL/GenBank/DDBJ databases">
        <title>The genomes of 5 underutilized Papilionoideae crops provide insights into root nodulation and disease resistanc.</title>
        <authorList>
            <person name="Jiang F."/>
        </authorList>
    </citation>
    <scope>NUCLEOTIDE SEQUENCE [LARGE SCALE GENOMIC DNA]</scope>
    <source>
        <strain evidence="2">LVBAO_FW01</strain>
        <tissue evidence="2">Leaves</tissue>
    </source>
</reference>
<proteinExistence type="predicted"/>
<name>A0AAN9PP46_CANGL</name>
<dbReference type="Proteomes" id="UP001367508">
    <property type="component" value="Unassembled WGS sequence"/>
</dbReference>
<comment type="caution">
    <text evidence="2">The sequence shown here is derived from an EMBL/GenBank/DDBJ whole genome shotgun (WGS) entry which is preliminary data.</text>
</comment>
<evidence type="ECO:0000313" key="2">
    <source>
        <dbReference type="EMBL" id="KAK7304652.1"/>
    </source>
</evidence>
<evidence type="ECO:0000256" key="1">
    <source>
        <dbReference type="SAM" id="MobiDB-lite"/>
    </source>
</evidence>
<feature type="region of interest" description="Disordered" evidence="1">
    <location>
        <begin position="79"/>
        <end position="99"/>
    </location>
</feature>
<feature type="compositionally biased region" description="Low complexity" evidence="1">
    <location>
        <begin position="90"/>
        <end position="99"/>
    </location>
</feature>
<protein>
    <submittedName>
        <fullName evidence="2">Uncharacterized protein</fullName>
    </submittedName>
</protein>
<accession>A0AAN9PP46</accession>